<evidence type="ECO:0000256" key="13">
    <source>
        <dbReference type="ARBA" id="ARBA00044284"/>
    </source>
</evidence>
<evidence type="ECO:0000313" key="18">
    <source>
        <dbReference type="WBParaSite" id="HPLM_0001995801-mRNA-1"/>
    </source>
</evidence>
<dbReference type="Gene3D" id="3.90.230.10">
    <property type="entry name" value="Creatinase/methionine aminopeptidase superfamily"/>
    <property type="match status" value="2"/>
</dbReference>
<dbReference type="GO" id="GO:0006508">
    <property type="term" value="P:proteolysis"/>
    <property type="evidence" value="ECO:0007669"/>
    <property type="project" value="UniProtKB-KW"/>
</dbReference>
<dbReference type="AlphaFoldDB" id="A0A0N4X6G6"/>
<keyword evidence="4 16" id="KW-0479">Metal-binding</keyword>
<evidence type="ECO:0000256" key="1">
    <source>
        <dbReference type="ARBA" id="ARBA00001936"/>
    </source>
</evidence>
<dbReference type="InterPro" id="IPR000994">
    <property type="entry name" value="Pept_M24"/>
</dbReference>
<evidence type="ECO:0000256" key="5">
    <source>
        <dbReference type="ARBA" id="ARBA00022801"/>
    </source>
</evidence>
<keyword evidence="3" id="KW-0645">Protease</keyword>
<dbReference type="SUPFAM" id="SSF55920">
    <property type="entry name" value="Creatinase/aminopeptidase"/>
    <property type="match status" value="2"/>
</dbReference>
<comment type="catalytic activity">
    <reaction evidence="15">
        <text>Xaa-L-Pro dipeptide + H2O = an L-alpha-amino acid + L-proline</text>
        <dbReference type="Rhea" id="RHEA:76407"/>
        <dbReference type="ChEBI" id="CHEBI:15377"/>
        <dbReference type="ChEBI" id="CHEBI:59869"/>
        <dbReference type="ChEBI" id="CHEBI:60039"/>
        <dbReference type="ChEBI" id="CHEBI:195196"/>
        <dbReference type="EC" id="3.4.13.9"/>
    </reaction>
</comment>
<evidence type="ECO:0000256" key="14">
    <source>
        <dbReference type="ARBA" id="ARBA00044351"/>
    </source>
</evidence>
<name>A0A0N4X6G6_HAEPC</name>
<dbReference type="CDD" id="cd01087">
    <property type="entry name" value="Prolidase"/>
    <property type="match status" value="1"/>
</dbReference>
<dbReference type="InterPro" id="IPR001131">
    <property type="entry name" value="Peptidase_M24B_aminopep-P_CS"/>
</dbReference>
<evidence type="ECO:0000256" key="15">
    <source>
        <dbReference type="ARBA" id="ARBA00048994"/>
    </source>
</evidence>
<dbReference type="PANTHER" id="PTHR48480">
    <property type="match status" value="1"/>
</dbReference>
<evidence type="ECO:0000256" key="2">
    <source>
        <dbReference type="ARBA" id="ARBA00011738"/>
    </source>
</evidence>
<comment type="subunit">
    <text evidence="2">Homodimer.</text>
</comment>
<keyword evidence="5" id="KW-0378">Hydrolase</keyword>
<dbReference type="SMART" id="SM01011">
    <property type="entry name" value="AMP_N"/>
    <property type="match status" value="1"/>
</dbReference>
<comment type="cofactor">
    <cofactor evidence="1">
        <name>Mn(2+)</name>
        <dbReference type="ChEBI" id="CHEBI:29035"/>
    </cofactor>
</comment>
<comment type="similarity">
    <text evidence="9">Belongs to the peptidase M24B family. Eukaryotic-type prolidase subfamily.</text>
</comment>
<dbReference type="InterPro" id="IPR052433">
    <property type="entry name" value="X-Pro_dipept-like"/>
</dbReference>
<keyword evidence="7" id="KW-0482">Metalloprotease</keyword>
<evidence type="ECO:0000256" key="10">
    <source>
        <dbReference type="ARBA" id="ARBA00044051"/>
    </source>
</evidence>
<evidence type="ECO:0000256" key="6">
    <source>
        <dbReference type="ARBA" id="ARBA00022997"/>
    </source>
</evidence>
<dbReference type="Pfam" id="PF00557">
    <property type="entry name" value="Peptidase_M24"/>
    <property type="match status" value="2"/>
</dbReference>
<accession>A0A0N4X6G6</accession>
<evidence type="ECO:0000256" key="9">
    <source>
        <dbReference type="ARBA" id="ARBA00043990"/>
    </source>
</evidence>
<evidence type="ECO:0000256" key="16">
    <source>
        <dbReference type="RuleBase" id="RU000590"/>
    </source>
</evidence>
<keyword evidence="6" id="KW-0224">Dipeptidase</keyword>
<dbReference type="PROSITE" id="PS00491">
    <property type="entry name" value="PROLINE_PEPTIDASE"/>
    <property type="match status" value="1"/>
</dbReference>
<organism evidence="18">
    <name type="scientific">Haemonchus placei</name>
    <name type="common">Barber's pole worm</name>
    <dbReference type="NCBI Taxonomy" id="6290"/>
    <lineage>
        <taxon>Eukaryota</taxon>
        <taxon>Metazoa</taxon>
        <taxon>Ecdysozoa</taxon>
        <taxon>Nematoda</taxon>
        <taxon>Chromadorea</taxon>
        <taxon>Rhabditida</taxon>
        <taxon>Rhabditina</taxon>
        <taxon>Rhabditomorpha</taxon>
        <taxon>Strongyloidea</taxon>
        <taxon>Trichostrongylidae</taxon>
        <taxon>Haemonchus</taxon>
    </lineage>
</organism>
<evidence type="ECO:0000256" key="11">
    <source>
        <dbReference type="ARBA" id="ARBA00044141"/>
    </source>
</evidence>
<dbReference type="SUPFAM" id="SSF53092">
    <property type="entry name" value="Creatinase/prolidase N-terminal domain"/>
    <property type="match status" value="1"/>
</dbReference>
<dbReference type="Pfam" id="PF05195">
    <property type="entry name" value="AMP_N"/>
    <property type="match status" value="1"/>
</dbReference>
<dbReference type="WBParaSite" id="HPLM_0001995801-mRNA-1">
    <property type="protein sequence ID" value="HPLM_0001995801-mRNA-1"/>
    <property type="gene ID" value="HPLM_0001995801"/>
</dbReference>
<reference evidence="18" key="1">
    <citation type="submission" date="2017-02" db="UniProtKB">
        <authorList>
            <consortium name="WormBaseParasite"/>
        </authorList>
    </citation>
    <scope>IDENTIFICATION</scope>
</reference>
<protein>
    <recommendedName>
        <fullName evidence="11">Xaa-Pro dipeptidase</fullName>
        <ecNumber evidence="10">3.4.13.9</ecNumber>
    </recommendedName>
    <alternativeName>
        <fullName evidence="14">Imidodipeptidase</fullName>
    </alternativeName>
    <alternativeName>
        <fullName evidence="12">Peptidase D</fullName>
    </alternativeName>
    <alternativeName>
        <fullName evidence="13">Proline dipeptidase</fullName>
    </alternativeName>
</protein>
<keyword evidence="8" id="KW-0464">Manganese</keyword>
<evidence type="ECO:0000256" key="12">
    <source>
        <dbReference type="ARBA" id="ARBA00044252"/>
    </source>
</evidence>
<dbReference type="InterPro" id="IPR036005">
    <property type="entry name" value="Creatinase/aminopeptidase-like"/>
</dbReference>
<dbReference type="GO" id="GO:0102009">
    <property type="term" value="F:proline dipeptidase activity"/>
    <property type="evidence" value="ECO:0007669"/>
    <property type="project" value="UniProtKB-EC"/>
</dbReference>
<dbReference type="InterPro" id="IPR007865">
    <property type="entry name" value="Aminopep_P_N"/>
</dbReference>
<sequence length="582" mass="65845">LERYHLLYCAVSAEVKSKISKMKIENIIFTSDLERPCSLMFRLNMDARILYPIMAELRLIKTDKELEVIRYVCKIASLAHRAMMKAVRVGLHEYQLESVFRHTCYFHGGCRHQAFTCVVASGVNGAILHYGHAAVPNDKRIEDGDMCLCDMGPEYNCYAGDITTTYPANGKYTEKQKMVYNAVLEANRAVFKAAKPGTRWIDMHMLAEKVILIHLKKAGLLIGDIDEMMEARLGAVFMPHGLGHFLGLDVHDVAGYLGASSKLPGLKSLRTTRTLQERMVSDNNRTRLLFYRFMLDDAFNDPKLAKFMVKAEIDKYRGEGGVRIEDDVVIWEKGNENLSDVPRTTEENVAPRSVVLLRGGSDMNRYNTDETGVPFRQESYFFWAFGVHESDFYGAIDVDTGKSCLFPPILDPSYAIWDGKISDESFFKSKYEVDEVHFRAKNTISDHIRRLNIKKVLLLRAENSDSGNILEPPSFPDKELGCNSSILHYGHANAPNDKLIKDGDMCLFDMGPEYNCYASDVTTSFPANGKFSEKQKIVYNAVLEANRAKAGLLTGLLKSFESNSGYHRSWLSNKHNHQLLSR</sequence>
<dbReference type="InterPro" id="IPR029149">
    <property type="entry name" value="Creatin/AminoP/Spt16_N"/>
</dbReference>
<dbReference type="Gene3D" id="3.40.350.10">
    <property type="entry name" value="Creatinase/prolidase N-terminal domain"/>
    <property type="match status" value="1"/>
</dbReference>
<feature type="domain" description="Aminopeptidase P N-terminal" evidence="17">
    <location>
        <begin position="341"/>
        <end position="467"/>
    </location>
</feature>
<dbReference type="EC" id="3.4.13.9" evidence="10"/>
<dbReference type="GO" id="GO:0070006">
    <property type="term" value="F:metalloaminopeptidase activity"/>
    <property type="evidence" value="ECO:0007669"/>
    <property type="project" value="InterPro"/>
</dbReference>
<proteinExistence type="inferred from homology"/>
<evidence type="ECO:0000259" key="17">
    <source>
        <dbReference type="SMART" id="SM01011"/>
    </source>
</evidence>
<evidence type="ECO:0000256" key="8">
    <source>
        <dbReference type="ARBA" id="ARBA00023211"/>
    </source>
</evidence>
<dbReference type="PANTHER" id="PTHR48480:SF2">
    <property type="entry name" value="PEPTIDASE D"/>
    <property type="match status" value="1"/>
</dbReference>
<dbReference type="GO" id="GO:0030145">
    <property type="term" value="F:manganese ion binding"/>
    <property type="evidence" value="ECO:0007669"/>
    <property type="project" value="InterPro"/>
</dbReference>
<evidence type="ECO:0000256" key="4">
    <source>
        <dbReference type="ARBA" id="ARBA00022723"/>
    </source>
</evidence>
<evidence type="ECO:0000256" key="7">
    <source>
        <dbReference type="ARBA" id="ARBA00023049"/>
    </source>
</evidence>
<evidence type="ECO:0000256" key="3">
    <source>
        <dbReference type="ARBA" id="ARBA00022670"/>
    </source>
</evidence>